<sequence length="236" mass="25007">MGGGRGELSPGGDPDQHGPTKTTAALASHPPRAQLLGAVGGAGHRGVPAQQRHLHVHPNLLRPPRKSRACRRLPRQQRGPALGLWPHARDGERSGDVMWASVRGSQVRDARNLPPTIDDPPSGHRNSTNDRVCVLQGHPHPSRGVQGDSLSRGPIHIWVDPTDLCVCVQLPHTEVPPGPECGVSECLHLGSHPGGPPRAHLGSGVQAGAGSPWGLLGAQLLLVDHSHRPICVHRDE</sequence>
<evidence type="ECO:0000256" key="1">
    <source>
        <dbReference type="SAM" id="MobiDB-lite"/>
    </source>
</evidence>
<evidence type="ECO:0000313" key="2">
    <source>
        <dbReference type="EMBL" id="MBA4666576.1"/>
    </source>
</evidence>
<dbReference type="EMBL" id="GISG01232060">
    <property type="protein sequence ID" value="MBA4666576.1"/>
    <property type="molecule type" value="Transcribed_RNA"/>
</dbReference>
<reference evidence="2" key="1">
    <citation type="journal article" date="2013" name="J. Plant Res.">
        <title>Effect of fungi and light on seed germination of three Opuntia species from semiarid lands of central Mexico.</title>
        <authorList>
            <person name="Delgado-Sanchez P."/>
            <person name="Jimenez-Bremont J.F."/>
            <person name="Guerrero-Gonzalez Mde L."/>
            <person name="Flores J."/>
        </authorList>
    </citation>
    <scope>NUCLEOTIDE SEQUENCE</scope>
    <source>
        <tissue evidence="2">Cladode</tissue>
    </source>
</reference>
<protein>
    <submittedName>
        <fullName evidence="2">Uncharacterized protein</fullName>
    </submittedName>
</protein>
<organism evidence="2">
    <name type="scientific">Opuntia streptacantha</name>
    <name type="common">Prickly pear cactus</name>
    <name type="synonym">Opuntia cardona</name>
    <dbReference type="NCBI Taxonomy" id="393608"/>
    <lineage>
        <taxon>Eukaryota</taxon>
        <taxon>Viridiplantae</taxon>
        <taxon>Streptophyta</taxon>
        <taxon>Embryophyta</taxon>
        <taxon>Tracheophyta</taxon>
        <taxon>Spermatophyta</taxon>
        <taxon>Magnoliopsida</taxon>
        <taxon>eudicotyledons</taxon>
        <taxon>Gunneridae</taxon>
        <taxon>Pentapetalae</taxon>
        <taxon>Caryophyllales</taxon>
        <taxon>Cactineae</taxon>
        <taxon>Cactaceae</taxon>
        <taxon>Opuntioideae</taxon>
        <taxon>Opuntia</taxon>
    </lineage>
</organism>
<name>A0A7C9AGF2_OPUST</name>
<feature type="region of interest" description="Disordered" evidence="1">
    <location>
        <begin position="1"/>
        <end position="30"/>
    </location>
</feature>
<reference evidence="2" key="2">
    <citation type="submission" date="2020-07" db="EMBL/GenBank/DDBJ databases">
        <authorList>
            <person name="Vera ALvarez R."/>
            <person name="Arias-Moreno D.M."/>
            <person name="Jimenez-Jacinto V."/>
            <person name="Jimenez-Bremont J.F."/>
            <person name="Swaminathan K."/>
            <person name="Moose S.P."/>
            <person name="Guerrero-Gonzalez M.L."/>
            <person name="Marino-Ramirez L."/>
            <person name="Landsman D."/>
            <person name="Rodriguez-Kessler M."/>
            <person name="Delgado-Sanchez P."/>
        </authorList>
    </citation>
    <scope>NUCLEOTIDE SEQUENCE</scope>
    <source>
        <tissue evidence="2">Cladode</tissue>
    </source>
</reference>
<dbReference type="AlphaFoldDB" id="A0A7C9AGF2"/>
<proteinExistence type="predicted"/>
<accession>A0A7C9AGF2</accession>